<evidence type="ECO:0000313" key="3">
    <source>
        <dbReference type="Proteomes" id="UP000764110"/>
    </source>
</evidence>
<feature type="compositionally biased region" description="Basic and acidic residues" evidence="1">
    <location>
        <begin position="45"/>
        <end position="60"/>
    </location>
</feature>
<evidence type="ECO:0000256" key="1">
    <source>
        <dbReference type="SAM" id="MobiDB-lite"/>
    </source>
</evidence>
<dbReference type="EMBL" id="JACEFI010000015">
    <property type="protein sequence ID" value="KAH0594638.1"/>
    <property type="molecule type" value="Genomic_DNA"/>
</dbReference>
<feature type="region of interest" description="Disordered" evidence="1">
    <location>
        <begin position="40"/>
        <end position="66"/>
    </location>
</feature>
<protein>
    <submittedName>
        <fullName evidence="2">Uncharacterized protein</fullName>
    </submittedName>
</protein>
<dbReference type="Proteomes" id="UP000764110">
    <property type="component" value="Unassembled WGS sequence"/>
</dbReference>
<proteinExistence type="predicted"/>
<dbReference type="AlphaFoldDB" id="A0A9P8M6D6"/>
<keyword evidence="3" id="KW-1185">Reference proteome</keyword>
<sequence length="226" mass="24825">MSLQLSAARRLKITRPASLYHAYHSTPRLSLADRVPHARQTLSPRSDENTKSAHDDDVAALKDAPYCRNKTRPEDELLAAASEADAQRTVNPLEASGANTDISKPSSDMLTGEYVSIKWEEAKRERSRYGRTPDLLDVTLGSCCDERFQWFSRRDEPMPIIFVDAGYEAAADFYIQVKDCGSEAKNSYTSNDSDAGEGEIVSISGASPNTILVCASPSAPKAWFTS</sequence>
<organism evidence="2 3">
    <name type="scientific">Metarhizium humberi</name>
    <dbReference type="NCBI Taxonomy" id="2596975"/>
    <lineage>
        <taxon>Eukaryota</taxon>
        <taxon>Fungi</taxon>
        <taxon>Dikarya</taxon>
        <taxon>Ascomycota</taxon>
        <taxon>Pezizomycotina</taxon>
        <taxon>Sordariomycetes</taxon>
        <taxon>Hypocreomycetidae</taxon>
        <taxon>Hypocreales</taxon>
        <taxon>Clavicipitaceae</taxon>
        <taxon>Metarhizium</taxon>
    </lineage>
</organism>
<comment type="caution">
    <text evidence="2">The sequence shown here is derived from an EMBL/GenBank/DDBJ whole genome shotgun (WGS) entry which is preliminary data.</text>
</comment>
<feature type="compositionally biased region" description="Polar residues" evidence="1">
    <location>
        <begin position="97"/>
        <end position="106"/>
    </location>
</feature>
<dbReference type="PANTHER" id="PTHR42090:SF1">
    <property type="match status" value="1"/>
</dbReference>
<gene>
    <name evidence="2" type="ORF">MHUMG1_07472</name>
</gene>
<name>A0A9P8M6D6_9HYPO</name>
<feature type="region of interest" description="Disordered" evidence="1">
    <location>
        <begin position="83"/>
        <end position="106"/>
    </location>
</feature>
<dbReference type="PANTHER" id="PTHR42090">
    <property type="match status" value="1"/>
</dbReference>
<evidence type="ECO:0000313" key="2">
    <source>
        <dbReference type="EMBL" id="KAH0594638.1"/>
    </source>
</evidence>
<reference evidence="2 3" key="1">
    <citation type="submission" date="2020-07" db="EMBL/GenBank/DDBJ databases">
        <title>Metarhizium humberi genome.</title>
        <authorList>
            <person name="Lysoe E."/>
        </authorList>
    </citation>
    <scope>NUCLEOTIDE SEQUENCE [LARGE SCALE GENOMIC DNA]</scope>
    <source>
        <strain evidence="2 3">ESALQ1638</strain>
    </source>
</reference>
<accession>A0A9P8M6D6</accession>